<dbReference type="Pfam" id="PF00004">
    <property type="entry name" value="AAA"/>
    <property type="match status" value="1"/>
</dbReference>
<dbReference type="GO" id="GO:0016887">
    <property type="term" value="F:ATP hydrolysis activity"/>
    <property type="evidence" value="ECO:0007669"/>
    <property type="project" value="InterPro"/>
</dbReference>
<evidence type="ECO:0000259" key="1">
    <source>
        <dbReference type="Pfam" id="PF00004"/>
    </source>
</evidence>
<dbReference type="InterPro" id="IPR003959">
    <property type="entry name" value="ATPase_AAA_core"/>
</dbReference>
<dbReference type="OrthoDB" id="4183084at2759"/>
<sequence>MTKDLDDHQLSLLFPSIRAFALRTKQWLVVEADYVSETASSEESIAGLVLKEDELRMTRCLSKRQNSNHRTWAADFIDGKGTGQIILLHGPPGVGKTYTVESIAEWLHRPLLSLTIADTGIVETRIESELNK</sequence>
<keyword evidence="3" id="KW-1185">Reference proteome</keyword>
<dbReference type="GO" id="GO:0005524">
    <property type="term" value="F:ATP binding"/>
    <property type="evidence" value="ECO:0007669"/>
    <property type="project" value="InterPro"/>
</dbReference>
<evidence type="ECO:0000313" key="2">
    <source>
        <dbReference type="EMBL" id="PGH01695.1"/>
    </source>
</evidence>
<gene>
    <name evidence="2" type="ORF">AJ79_07849</name>
</gene>
<comment type="caution">
    <text evidence="2">The sequence shown here is derived from an EMBL/GenBank/DDBJ whole genome shotgun (WGS) entry which is preliminary data.</text>
</comment>
<organism evidence="2 3">
    <name type="scientific">Helicocarpus griseus UAMH5409</name>
    <dbReference type="NCBI Taxonomy" id="1447875"/>
    <lineage>
        <taxon>Eukaryota</taxon>
        <taxon>Fungi</taxon>
        <taxon>Dikarya</taxon>
        <taxon>Ascomycota</taxon>
        <taxon>Pezizomycotina</taxon>
        <taxon>Eurotiomycetes</taxon>
        <taxon>Eurotiomycetidae</taxon>
        <taxon>Onygenales</taxon>
        <taxon>Ajellomycetaceae</taxon>
        <taxon>Helicocarpus</taxon>
    </lineage>
</organism>
<accession>A0A2B7WYD0</accession>
<reference evidence="2 3" key="1">
    <citation type="submission" date="2017-10" db="EMBL/GenBank/DDBJ databases">
        <title>Comparative genomics in systemic dimorphic fungi from Ajellomycetaceae.</title>
        <authorList>
            <person name="Munoz J.F."/>
            <person name="Mcewen J.G."/>
            <person name="Clay O.K."/>
            <person name="Cuomo C.A."/>
        </authorList>
    </citation>
    <scope>NUCLEOTIDE SEQUENCE [LARGE SCALE GENOMIC DNA]</scope>
    <source>
        <strain evidence="2 3">UAMH5409</strain>
    </source>
</reference>
<proteinExistence type="predicted"/>
<protein>
    <recommendedName>
        <fullName evidence="1">ATPase AAA-type core domain-containing protein</fullName>
    </recommendedName>
</protein>
<name>A0A2B7WYD0_9EURO</name>
<dbReference type="Gene3D" id="3.40.50.300">
    <property type="entry name" value="P-loop containing nucleotide triphosphate hydrolases"/>
    <property type="match status" value="1"/>
</dbReference>
<dbReference type="EMBL" id="PDNB01000168">
    <property type="protein sequence ID" value="PGH01695.1"/>
    <property type="molecule type" value="Genomic_DNA"/>
</dbReference>
<dbReference type="SUPFAM" id="SSF52540">
    <property type="entry name" value="P-loop containing nucleoside triphosphate hydrolases"/>
    <property type="match status" value="1"/>
</dbReference>
<dbReference type="AlphaFoldDB" id="A0A2B7WYD0"/>
<dbReference type="Proteomes" id="UP000223968">
    <property type="component" value="Unassembled WGS sequence"/>
</dbReference>
<dbReference type="InterPro" id="IPR027417">
    <property type="entry name" value="P-loop_NTPase"/>
</dbReference>
<dbReference type="STRING" id="1447875.A0A2B7WYD0"/>
<dbReference type="PANTHER" id="PTHR46411:SF4">
    <property type="entry name" value="AAA+ ATPASE DOMAIN-CONTAINING PROTEIN"/>
    <property type="match status" value="1"/>
</dbReference>
<feature type="domain" description="ATPase AAA-type core" evidence="1">
    <location>
        <begin position="86"/>
        <end position="119"/>
    </location>
</feature>
<evidence type="ECO:0000313" key="3">
    <source>
        <dbReference type="Proteomes" id="UP000223968"/>
    </source>
</evidence>
<dbReference type="PANTHER" id="PTHR46411">
    <property type="entry name" value="FAMILY ATPASE, PUTATIVE-RELATED"/>
    <property type="match status" value="1"/>
</dbReference>